<name>A0ABT8CDM7_9BACT</name>
<dbReference type="Pfam" id="PF00535">
    <property type="entry name" value="Glycos_transf_2"/>
    <property type="match status" value="1"/>
</dbReference>
<dbReference type="EMBL" id="JAUFQS010000047">
    <property type="protein sequence ID" value="MDN3690581.1"/>
    <property type="molecule type" value="Genomic_DNA"/>
</dbReference>
<reference evidence="3" key="1">
    <citation type="journal article" date="2019" name="Int. J. Syst. Evol. Microbiol.">
        <title>The Global Catalogue of Microorganisms (GCM) 10K type strain sequencing project: providing services to taxonomists for standard genome sequencing and annotation.</title>
        <authorList>
            <consortium name="The Broad Institute Genomics Platform"/>
            <consortium name="The Broad Institute Genome Sequencing Center for Infectious Disease"/>
            <person name="Wu L."/>
            <person name="Ma J."/>
        </authorList>
    </citation>
    <scope>NUCLEOTIDE SEQUENCE [LARGE SCALE GENOMIC DNA]</scope>
    <source>
        <strain evidence="3">CECT 7706</strain>
    </source>
</reference>
<dbReference type="RefSeq" id="WP_163382943.1">
    <property type="nucleotide sequence ID" value="NZ_JAUFQS010000047.1"/>
</dbReference>
<dbReference type="EC" id="2.4.-.-" evidence="2"/>
<dbReference type="PANTHER" id="PTHR22916">
    <property type="entry name" value="GLYCOSYLTRANSFERASE"/>
    <property type="match status" value="1"/>
</dbReference>
<accession>A0ABT8CDM7</accession>
<dbReference type="Gene3D" id="3.90.550.10">
    <property type="entry name" value="Spore Coat Polysaccharide Biosynthesis Protein SpsA, Chain A"/>
    <property type="match status" value="1"/>
</dbReference>
<dbReference type="GO" id="GO:0016757">
    <property type="term" value="F:glycosyltransferase activity"/>
    <property type="evidence" value="ECO:0007669"/>
    <property type="project" value="UniProtKB-KW"/>
</dbReference>
<protein>
    <submittedName>
        <fullName evidence="2">Glycosyltransferase</fullName>
        <ecNumber evidence="2">2.4.-.-</ecNumber>
    </submittedName>
</protein>
<keyword evidence="2" id="KW-0328">Glycosyltransferase</keyword>
<evidence type="ECO:0000259" key="1">
    <source>
        <dbReference type="Pfam" id="PF00535"/>
    </source>
</evidence>
<dbReference type="SUPFAM" id="SSF53448">
    <property type="entry name" value="Nucleotide-diphospho-sugar transferases"/>
    <property type="match status" value="1"/>
</dbReference>
<comment type="caution">
    <text evidence="2">The sequence shown here is derived from an EMBL/GenBank/DDBJ whole genome shotgun (WGS) entry which is preliminary data.</text>
</comment>
<keyword evidence="3" id="KW-1185">Reference proteome</keyword>
<evidence type="ECO:0000313" key="3">
    <source>
        <dbReference type="Proteomes" id="UP001236663"/>
    </source>
</evidence>
<dbReference type="InterPro" id="IPR001173">
    <property type="entry name" value="Glyco_trans_2-like"/>
</dbReference>
<dbReference type="PANTHER" id="PTHR22916:SF3">
    <property type="entry name" value="UDP-GLCNAC:BETAGAL BETA-1,3-N-ACETYLGLUCOSAMINYLTRANSFERASE-LIKE PROTEIN 1"/>
    <property type="match status" value="1"/>
</dbReference>
<gene>
    <name evidence="2" type="ORF">QWZ15_22365</name>
</gene>
<dbReference type="Proteomes" id="UP001236663">
    <property type="component" value="Unassembled WGS sequence"/>
</dbReference>
<dbReference type="InterPro" id="IPR029044">
    <property type="entry name" value="Nucleotide-diphossugar_trans"/>
</dbReference>
<proteinExistence type="predicted"/>
<evidence type="ECO:0000313" key="2">
    <source>
        <dbReference type="EMBL" id="MDN3690581.1"/>
    </source>
</evidence>
<sequence>MEESSKIDVSICVITYNQEAYILDTLKGIFDQKGNFNTELIISDDCSTDNTLSTINIFLKEETKPNIKVEVISHHKNQGATRNFFKTLNRASGEYIAICEGDDYWIDSTKLIKQIEILEKNADCSFCFHKAKVLKNGQFEQVTYPTFFFKERLNVNDFFLLDSIPTCSVFFRKTNLRSFKKIKNSHGDFLLFCKLLELGKAYYLNEVMAVYRKHLGGISFHFSSEKYLNNRITELKGEVKFFENDQILKQINISRMRLKYKFFKNFGKNQTFKMRFILILDLLTNKYFISYYFKNKFNL</sequence>
<organism evidence="2 3">
    <name type="scientific">Cyclobacterium jeungdonense</name>
    <dbReference type="NCBI Taxonomy" id="708087"/>
    <lineage>
        <taxon>Bacteria</taxon>
        <taxon>Pseudomonadati</taxon>
        <taxon>Bacteroidota</taxon>
        <taxon>Cytophagia</taxon>
        <taxon>Cytophagales</taxon>
        <taxon>Cyclobacteriaceae</taxon>
        <taxon>Cyclobacterium</taxon>
    </lineage>
</organism>
<feature type="domain" description="Glycosyltransferase 2-like" evidence="1">
    <location>
        <begin position="10"/>
        <end position="173"/>
    </location>
</feature>
<keyword evidence="2" id="KW-0808">Transferase</keyword>